<evidence type="ECO:0000313" key="4">
    <source>
        <dbReference type="Proteomes" id="UP000596661"/>
    </source>
</evidence>
<keyword evidence="4" id="KW-1185">Reference proteome</keyword>
<dbReference type="InterPro" id="IPR026960">
    <property type="entry name" value="RVT-Znf"/>
</dbReference>
<dbReference type="AlphaFoldDB" id="A0A803NVY9"/>
<dbReference type="InterPro" id="IPR036397">
    <property type="entry name" value="RNaseH_sf"/>
</dbReference>
<evidence type="ECO:0000313" key="3">
    <source>
        <dbReference type="EnsemblPlants" id="cds.evm.model.02.2003"/>
    </source>
</evidence>
<evidence type="ECO:0000259" key="1">
    <source>
        <dbReference type="Pfam" id="PF13456"/>
    </source>
</evidence>
<dbReference type="Pfam" id="PF13456">
    <property type="entry name" value="RVT_3"/>
    <property type="match status" value="1"/>
</dbReference>
<dbReference type="InterPro" id="IPR052929">
    <property type="entry name" value="RNase_H-like_EbsB-rel"/>
</dbReference>
<accession>A0A803NVY9</accession>
<sequence>MSFKARYFSTGSFLTASLGSNPSYIWRSVYEAKELVRAGVRRLVGDGSNIGILSEPWLPDELHPYIESSHPSLLRNTVNALMKDGMVEWDEEVIKDVLSDSDQKLVWKVPLSNHSRRDSWYWMQDDSGLFTVKSMYSLLQAAKTSSNVPNNSRFWCQLWHLKLPPKVVNFLWRVSTNSLPTRFQLSTKNIPIDPRCPFCLVAPETALHVLVRCSFAQSYWSQSHVPSIAPGAMVFTSWFDGGLKAWNVAKSLEAAMILWSIWKHRNELVWNSNQQDSNEVLSVAKLNYVDWIDARNKLVVAAESCVVGGVDKWTAPDFLFVKVNVDGALFSSHGRYGVGLVARTVVGIVMAARTLCKEGDLQPHIVEAIGIKEALSWSKANGWTSVIVESDCLKVISDLQKPKYMVSPYGHILYDCRNFDF</sequence>
<feature type="domain" description="Reverse transcriptase zinc-binding" evidence="2">
    <location>
        <begin position="130"/>
        <end position="220"/>
    </location>
</feature>
<dbReference type="Gene3D" id="3.30.420.10">
    <property type="entry name" value="Ribonuclease H-like superfamily/Ribonuclease H"/>
    <property type="match status" value="1"/>
</dbReference>
<evidence type="ECO:0000259" key="2">
    <source>
        <dbReference type="Pfam" id="PF13966"/>
    </source>
</evidence>
<dbReference type="Pfam" id="PF13966">
    <property type="entry name" value="zf-RVT"/>
    <property type="match status" value="1"/>
</dbReference>
<dbReference type="PANTHER" id="PTHR47074">
    <property type="entry name" value="BNAC02G40300D PROTEIN"/>
    <property type="match status" value="1"/>
</dbReference>
<dbReference type="SUPFAM" id="SSF53098">
    <property type="entry name" value="Ribonuclease H-like"/>
    <property type="match status" value="1"/>
</dbReference>
<reference evidence="3" key="2">
    <citation type="submission" date="2021-03" db="UniProtKB">
        <authorList>
            <consortium name="EnsemblPlants"/>
        </authorList>
    </citation>
    <scope>IDENTIFICATION</scope>
</reference>
<dbReference type="GO" id="GO:0004523">
    <property type="term" value="F:RNA-DNA hybrid ribonuclease activity"/>
    <property type="evidence" value="ECO:0007669"/>
    <property type="project" value="InterPro"/>
</dbReference>
<dbReference type="EMBL" id="UZAU01000228">
    <property type="status" value="NOT_ANNOTATED_CDS"/>
    <property type="molecule type" value="Genomic_DNA"/>
</dbReference>
<dbReference type="Gramene" id="evm.model.02.2003">
    <property type="protein sequence ID" value="cds.evm.model.02.2003"/>
    <property type="gene ID" value="evm.TU.02.2003"/>
</dbReference>
<proteinExistence type="predicted"/>
<dbReference type="InterPro" id="IPR002156">
    <property type="entry name" value="RNaseH_domain"/>
</dbReference>
<dbReference type="PANTHER" id="PTHR47074:SF11">
    <property type="entry name" value="REVERSE TRANSCRIPTASE-LIKE PROTEIN"/>
    <property type="match status" value="1"/>
</dbReference>
<dbReference type="EnsemblPlants" id="evm.model.02.2003">
    <property type="protein sequence ID" value="cds.evm.model.02.2003"/>
    <property type="gene ID" value="evm.TU.02.2003"/>
</dbReference>
<evidence type="ECO:0008006" key="5">
    <source>
        <dbReference type="Google" id="ProtNLM"/>
    </source>
</evidence>
<dbReference type="CDD" id="cd06222">
    <property type="entry name" value="RNase_H_like"/>
    <property type="match status" value="1"/>
</dbReference>
<dbReference type="Proteomes" id="UP000596661">
    <property type="component" value="Chromosome 2"/>
</dbReference>
<reference evidence="3" key="1">
    <citation type="submission" date="2018-11" db="EMBL/GenBank/DDBJ databases">
        <authorList>
            <person name="Grassa J C."/>
        </authorList>
    </citation>
    <scope>NUCLEOTIDE SEQUENCE [LARGE SCALE GENOMIC DNA]</scope>
</reference>
<dbReference type="InterPro" id="IPR012337">
    <property type="entry name" value="RNaseH-like_sf"/>
</dbReference>
<feature type="domain" description="RNase H type-1" evidence="1">
    <location>
        <begin position="324"/>
        <end position="417"/>
    </location>
</feature>
<organism evidence="3 4">
    <name type="scientific">Cannabis sativa</name>
    <name type="common">Hemp</name>
    <name type="synonym">Marijuana</name>
    <dbReference type="NCBI Taxonomy" id="3483"/>
    <lineage>
        <taxon>Eukaryota</taxon>
        <taxon>Viridiplantae</taxon>
        <taxon>Streptophyta</taxon>
        <taxon>Embryophyta</taxon>
        <taxon>Tracheophyta</taxon>
        <taxon>Spermatophyta</taxon>
        <taxon>Magnoliopsida</taxon>
        <taxon>eudicotyledons</taxon>
        <taxon>Gunneridae</taxon>
        <taxon>Pentapetalae</taxon>
        <taxon>rosids</taxon>
        <taxon>fabids</taxon>
        <taxon>Rosales</taxon>
        <taxon>Cannabaceae</taxon>
        <taxon>Cannabis</taxon>
    </lineage>
</organism>
<dbReference type="OMA" id="HIFEHSQ"/>
<name>A0A803NVY9_CANSA</name>
<dbReference type="InterPro" id="IPR044730">
    <property type="entry name" value="RNase_H-like_dom_plant"/>
</dbReference>
<dbReference type="GO" id="GO:0003676">
    <property type="term" value="F:nucleic acid binding"/>
    <property type="evidence" value="ECO:0007669"/>
    <property type="project" value="InterPro"/>
</dbReference>
<protein>
    <recommendedName>
        <fullName evidence="5">Reverse transcriptase zinc-binding domain-containing protein</fullName>
    </recommendedName>
</protein>